<accession>D6XZ51</accession>
<proteinExistence type="predicted"/>
<dbReference type="CDD" id="cd01407">
    <property type="entry name" value="SIR2-fam"/>
    <property type="match status" value="1"/>
</dbReference>
<dbReference type="AlphaFoldDB" id="D6XZ51"/>
<name>D6XZ51_BACIE</name>
<reference evidence="6" key="1">
    <citation type="submission" date="2009-10" db="EMBL/GenBank/DDBJ databases">
        <title>Complete sequence of Bacillus selenitireducens MLS10.</title>
        <authorList>
            <consortium name="US DOE Joint Genome Institute"/>
            <person name="Lucas S."/>
            <person name="Copeland A."/>
            <person name="Lapidus A."/>
            <person name="Glavina del Rio T."/>
            <person name="Dalin E."/>
            <person name="Tice H."/>
            <person name="Bruce D."/>
            <person name="Goodwin L."/>
            <person name="Pitluck S."/>
            <person name="Sims D."/>
            <person name="Brettin T."/>
            <person name="Detter J.C."/>
            <person name="Han C."/>
            <person name="Larimer F."/>
            <person name="Land M."/>
            <person name="Hauser L."/>
            <person name="Kyrpides N."/>
            <person name="Ovchinnikova G."/>
            <person name="Stolz J."/>
        </authorList>
    </citation>
    <scope>NUCLEOTIDE SEQUENCE [LARGE SCALE GENOMIC DNA]</scope>
    <source>
        <strain evidence="6">MLS10</strain>
    </source>
</reference>
<dbReference type="GO" id="GO:0070403">
    <property type="term" value="F:NAD+ binding"/>
    <property type="evidence" value="ECO:0007669"/>
    <property type="project" value="InterPro"/>
</dbReference>
<keyword evidence="7" id="KW-1185">Reference proteome</keyword>
<dbReference type="EMBL" id="CP001791">
    <property type="protein sequence ID" value="ADI00336.1"/>
    <property type="molecule type" value="Genomic_DNA"/>
</dbReference>
<dbReference type="OrthoDB" id="9800582at2"/>
<dbReference type="GO" id="GO:0017136">
    <property type="term" value="F:histone deacetylase activity, NAD-dependent"/>
    <property type="evidence" value="ECO:0007669"/>
    <property type="project" value="TreeGrafter"/>
</dbReference>
<protein>
    <recommendedName>
        <fullName evidence="1">protein acetyllysine N-acetyltransferase</fullName>
        <ecNumber evidence="1">2.3.1.286</ecNumber>
    </recommendedName>
</protein>
<evidence type="ECO:0000256" key="4">
    <source>
        <dbReference type="PROSITE-ProRule" id="PRU00236"/>
    </source>
</evidence>
<evidence type="ECO:0000256" key="2">
    <source>
        <dbReference type="ARBA" id="ARBA00022679"/>
    </source>
</evidence>
<keyword evidence="4" id="KW-0862">Zinc</keyword>
<dbReference type="Proteomes" id="UP000000271">
    <property type="component" value="Chromosome"/>
</dbReference>
<dbReference type="HOGENOM" id="CLU_023643_3_1_9"/>
<dbReference type="NCBIfam" id="NF001753">
    <property type="entry name" value="PRK00481.1-3"/>
    <property type="match status" value="1"/>
</dbReference>
<evidence type="ECO:0000259" key="5">
    <source>
        <dbReference type="PROSITE" id="PS50305"/>
    </source>
</evidence>
<dbReference type="InterPro" id="IPR003000">
    <property type="entry name" value="Sirtuin"/>
</dbReference>
<dbReference type="InterPro" id="IPR050134">
    <property type="entry name" value="NAD-dep_sirtuin_deacylases"/>
</dbReference>
<dbReference type="STRING" id="439292.Bsel_2845"/>
<dbReference type="PANTHER" id="PTHR11085:SF10">
    <property type="entry name" value="NAD-DEPENDENT PROTEIN DEACYLASE SIRTUIN-5, MITOCHONDRIAL-RELATED"/>
    <property type="match status" value="1"/>
</dbReference>
<keyword evidence="3" id="KW-0520">NAD</keyword>
<dbReference type="GO" id="GO:0046872">
    <property type="term" value="F:metal ion binding"/>
    <property type="evidence" value="ECO:0007669"/>
    <property type="project" value="UniProtKB-KW"/>
</dbReference>
<dbReference type="Gene3D" id="3.30.1600.10">
    <property type="entry name" value="SIR2/SIRT2 'Small Domain"/>
    <property type="match status" value="1"/>
</dbReference>
<evidence type="ECO:0000256" key="3">
    <source>
        <dbReference type="ARBA" id="ARBA00023027"/>
    </source>
</evidence>
<dbReference type="PROSITE" id="PS50305">
    <property type="entry name" value="SIRTUIN"/>
    <property type="match status" value="1"/>
</dbReference>
<dbReference type="InterPro" id="IPR029035">
    <property type="entry name" value="DHS-like_NAD/FAD-binding_dom"/>
</dbReference>
<keyword evidence="2" id="KW-0808">Transferase</keyword>
<dbReference type="PANTHER" id="PTHR11085">
    <property type="entry name" value="NAD-DEPENDENT PROTEIN DEACYLASE SIRTUIN-5, MITOCHONDRIAL-RELATED"/>
    <property type="match status" value="1"/>
</dbReference>
<dbReference type="Pfam" id="PF02146">
    <property type="entry name" value="SIR2"/>
    <property type="match status" value="1"/>
</dbReference>
<dbReference type="eggNOG" id="COG0846">
    <property type="taxonomic scope" value="Bacteria"/>
</dbReference>
<gene>
    <name evidence="6" type="ordered locus">Bsel_2845</name>
</gene>
<dbReference type="InterPro" id="IPR026591">
    <property type="entry name" value="Sirtuin_cat_small_dom_sf"/>
</dbReference>
<keyword evidence="4" id="KW-0479">Metal-binding</keyword>
<organism evidence="6 7">
    <name type="scientific">Bacillus selenitireducens (strain ATCC 700615 / DSM 15326 / MLS10)</name>
    <dbReference type="NCBI Taxonomy" id="439292"/>
    <lineage>
        <taxon>Bacteria</taxon>
        <taxon>Bacillati</taxon>
        <taxon>Bacillota</taxon>
        <taxon>Bacilli</taxon>
        <taxon>Bacillales</taxon>
        <taxon>Bacillaceae</taxon>
        <taxon>Salisediminibacterium</taxon>
    </lineage>
</organism>
<evidence type="ECO:0000256" key="1">
    <source>
        <dbReference type="ARBA" id="ARBA00012928"/>
    </source>
</evidence>
<dbReference type="KEGG" id="bse:Bsel_2845"/>
<dbReference type="SUPFAM" id="SSF52467">
    <property type="entry name" value="DHS-like NAD/FAD-binding domain"/>
    <property type="match status" value="1"/>
</dbReference>
<evidence type="ECO:0000313" key="6">
    <source>
        <dbReference type="EMBL" id="ADI00336.1"/>
    </source>
</evidence>
<dbReference type="RefSeq" id="WP_013173749.1">
    <property type="nucleotide sequence ID" value="NC_014219.1"/>
</dbReference>
<dbReference type="InterPro" id="IPR026590">
    <property type="entry name" value="Ssirtuin_cat_dom"/>
</dbReference>
<feature type="active site" description="Proton acceptor" evidence="4">
    <location>
        <position position="115"/>
    </location>
</feature>
<feature type="binding site" evidence="4">
    <location>
        <position position="123"/>
    </location>
    <ligand>
        <name>Zn(2+)</name>
        <dbReference type="ChEBI" id="CHEBI:29105"/>
    </ligand>
</feature>
<evidence type="ECO:0000313" key="7">
    <source>
        <dbReference type="Proteomes" id="UP000000271"/>
    </source>
</evidence>
<dbReference type="Gene3D" id="3.40.50.1220">
    <property type="entry name" value="TPP-binding domain"/>
    <property type="match status" value="1"/>
</dbReference>
<feature type="binding site" evidence="4">
    <location>
        <position position="144"/>
    </location>
    <ligand>
        <name>Zn(2+)</name>
        <dbReference type="ChEBI" id="CHEBI:29105"/>
    </ligand>
</feature>
<feature type="binding site" evidence="4">
    <location>
        <position position="141"/>
    </location>
    <ligand>
        <name>Zn(2+)</name>
        <dbReference type="ChEBI" id="CHEBI:29105"/>
    </ligand>
</feature>
<sequence length="235" mass="26020">MKQTATWLKTADSVVVLTGAGMSTESNIPDFRSRSGWWQQVDPMTIATPEALEGNPEQFKAFYKARLEALEEAEPNRGHQIIARWEERGLVDRVATQNVDGLHQRAGSRNVDALHGTIHAIRCHRCDRPHELDAFLRDEACVSCGGVLRPGVVLFGEMLPQDAWQRALKAIEKADVVLVIGTSLDVYPVNQLPSVTGGKTVYINRDIDQSIHAFDAVHQGSAGEILEELDRLMEA</sequence>
<dbReference type="EC" id="2.3.1.286" evidence="1"/>
<feature type="domain" description="Deacetylase sirtuin-type" evidence="5">
    <location>
        <begin position="1"/>
        <end position="235"/>
    </location>
</feature>
<feature type="binding site" evidence="4">
    <location>
        <position position="126"/>
    </location>
    <ligand>
        <name>Zn(2+)</name>
        <dbReference type="ChEBI" id="CHEBI:29105"/>
    </ligand>
</feature>